<sequence>MWTLSAGRWMFLLTLALVMIVSLSQVATGCCDKVTTNRYVVKKCWEQKRSANCKLHAYLIETKMKGTRCIDPEAAWIKHQIKNNTIKCPSDVSTT</sequence>
<dbReference type="Gene3D" id="2.40.50.40">
    <property type="match status" value="1"/>
</dbReference>
<name>Q8QGV9_PAROL</name>
<dbReference type="GO" id="GO:0008009">
    <property type="term" value="F:chemokine activity"/>
    <property type="evidence" value="ECO:0007669"/>
    <property type="project" value="InterPro"/>
</dbReference>
<dbReference type="InterPro" id="IPR036048">
    <property type="entry name" value="Interleukin_8-like_sf"/>
</dbReference>
<evidence type="ECO:0000256" key="2">
    <source>
        <dbReference type="SAM" id="SignalP"/>
    </source>
</evidence>
<dbReference type="Pfam" id="PF00048">
    <property type="entry name" value="IL8"/>
    <property type="match status" value="1"/>
</dbReference>
<dbReference type="GO" id="GO:0005615">
    <property type="term" value="C:extracellular space"/>
    <property type="evidence" value="ECO:0007669"/>
    <property type="project" value="UniProtKB-KW"/>
</dbReference>
<feature type="chain" id="PRO_5004312217" evidence="2">
    <location>
        <begin position="30"/>
        <end position="95"/>
    </location>
</feature>
<reference evidence="4" key="1">
    <citation type="submission" date="2001-08" db="EMBL/GenBank/DDBJ databases">
        <title>Molecular cloning and expression of IL-1b and two types of chemokines in Japanese flounder, paralichtys olivaceus.</title>
        <authorList>
            <person name="Aoki T."/>
            <person name="Hirono I."/>
            <person name="Lee J."/>
            <person name="Iwahori A."/>
        </authorList>
    </citation>
    <scope>NUCLEOTIDE SEQUENCE</scope>
</reference>
<feature type="domain" description="Chemokine interleukin-8-like" evidence="3">
    <location>
        <begin position="30"/>
        <end position="82"/>
    </location>
</feature>
<accession>Q8QGV9</accession>
<evidence type="ECO:0000313" key="4">
    <source>
        <dbReference type="EMBL" id="BAB86883.1"/>
    </source>
</evidence>
<dbReference type="EMBL" id="AB070836">
    <property type="protein sequence ID" value="BAB86883.1"/>
    <property type="molecule type" value="mRNA"/>
</dbReference>
<evidence type="ECO:0000259" key="3">
    <source>
        <dbReference type="Pfam" id="PF00048"/>
    </source>
</evidence>
<protein>
    <submittedName>
        <fullName evidence="4">CC chemokine</fullName>
    </submittedName>
</protein>
<dbReference type="SUPFAM" id="SSF54117">
    <property type="entry name" value="Interleukin 8-like chemokines"/>
    <property type="match status" value="1"/>
</dbReference>
<dbReference type="AlphaFoldDB" id="Q8QGV9"/>
<organism evidence="4">
    <name type="scientific">Paralichthys olivaceus</name>
    <name type="common">Bastard halibut</name>
    <name type="synonym">Hippoglossus olivaceus</name>
    <dbReference type="NCBI Taxonomy" id="8255"/>
    <lineage>
        <taxon>Eukaryota</taxon>
        <taxon>Metazoa</taxon>
        <taxon>Chordata</taxon>
        <taxon>Craniata</taxon>
        <taxon>Vertebrata</taxon>
        <taxon>Euteleostomi</taxon>
        <taxon>Actinopterygii</taxon>
        <taxon>Neopterygii</taxon>
        <taxon>Teleostei</taxon>
        <taxon>Neoteleostei</taxon>
        <taxon>Acanthomorphata</taxon>
        <taxon>Carangaria</taxon>
        <taxon>Pleuronectiformes</taxon>
        <taxon>Pleuronectoidei</taxon>
        <taxon>Paralichthyidae</taxon>
        <taxon>Paralichthys</taxon>
    </lineage>
</organism>
<dbReference type="GO" id="GO:0006955">
    <property type="term" value="P:immune response"/>
    <property type="evidence" value="ECO:0007669"/>
    <property type="project" value="InterPro"/>
</dbReference>
<keyword evidence="1" id="KW-0202">Cytokine</keyword>
<feature type="signal peptide" evidence="2">
    <location>
        <begin position="1"/>
        <end position="29"/>
    </location>
</feature>
<keyword evidence="2" id="KW-0732">Signal</keyword>
<proteinExistence type="evidence at transcript level"/>
<dbReference type="InterPro" id="IPR001811">
    <property type="entry name" value="Chemokine_IL8-like_dom"/>
</dbReference>
<evidence type="ECO:0000256" key="1">
    <source>
        <dbReference type="ARBA" id="ARBA00022514"/>
    </source>
</evidence>